<protein>
    <submittedName>
        <fullName evidence="6">Ornithine carbamoyltransferase</fullName>
        <ecNumber evidence="6">2.1.3.3</ecNumber>
    </submittedName>
</protein>
<dbReference type="GO" id="GO:0004585">
    <property type="term" value="F:ornithine carbamoyltransferase activity"/>
    <property type="evidence" value="ECO:0007669"/>
    <property type="project" value="UniProtKB-EC"/>
</dbReference>
<feature type="domain" description="Aspartate/ornithine carbamoyltransferase Asp/Orn-binding" evidence="4">
    <location>
        <begin position="189"/>
        <end position="340"/>
    </location>
</feature>
<gene>
    <name evidence="6" type="primary">argF_1</name>
    <name evidence="6" type="ORF">PAQ31011_01681</name>
</gene>
<dbReference type="EMBL" id="CABPSN010000002">
    <property type="protein sequence ID" value="VVD91982.1"/>
    <property type="molecule type" value="Genomic_DNA"/>
</dbReference>
<dbReference type="InterPro" id="IPR006132">
    <property type="entry name" value="Asp/Orn_carbamoyltranf_P-bd"/>
</dbReference>
<sequence>MTCHWLAPDLTMSAPDYRALLSAALSFKRRYPLHTEGALRDRTIYFLFYNASLRTRSSFQTGLARLGGNAIVLDPHAGIYTPALPDAEIPYTTERVADVARVLSSYGDAIAIRMYGAPAGWVYGAAHRHLEAFAEWSQVPVINMECDRFHPCQALADVMTLREQLGGLTGRKLCISWAYSGSWHKPVAVPQSLLLAAVKTGMDVTLAYPPPFALDSHVMAAAAQFAGQTGARIRVTHDLRDGVTGAHAVYAKSWCSLNHLPQHSGEAVDEAGMHAVFERHRDWCVDADIMRLAAPNAGYLHCLPVDRGQEVSDDVVESPASWVFRQAENRLHAQNAVMAHLLNPGSLT</sequence>
<evidence type="ECO:0000256" key="3">
    <source>
        <dbReference type="RuleBase" id="RU003634"/>
    </source>
</evidence>
<dbReference type="EC" id="2.1.3.3" evidence="6"/>
<dbReference type="Pfam" id="PF02729">
    <property type="entry name" value="OTCace_N"/>
    <property type="match status" value="1"/>
</dbReference>
<evidence type="ECO:0000259" key="4">
    <source>
        <dbReference type="Pfam" id="PF00185"/>
    </source>
</evidence>
<dbReference type="InterPro" id="IPR006131">
    <property type="entry name" value="Asp_carbamoyltransf_Asp/Orn-bd"/>
</dbReference>
<reference evidence="6 7" key="1">
    <citation type="submission" date="2019-08" db="EMBL/GenBank/DDBJ databases">
        <authorList>
            <person name="Peeters C."/>
        </authorList>
    </citation>
    <scope>NUCLEOTIDE SEQUENCE [LARGE SCALE GENOMIC DNA]</scope>
    <source>
        <strain evidence="6 7">LMG 31011</strain>
    </source>
</reference>
<dbReference type="PANTHER" id="PTHR45753">
    <property type="entry name" value="ORNITHINE CARBAMOYLTRANSFERASE, MITOCHONDRIAL"/>
    <property type="match status" value="1"/>
</dbReference>
<dbReference type="Proteomes" id="UP000366819">
    <property type="component" value="Unassembled WGS sequence"/>
</dbReference>
<proteinExistence type="inferred from homology"/>
<keyword evidence="2 3" id="KW-0808">Transferase</keyword>
<dbReference type="GO" id="GO:0042450">
    <property type="term" value="P:L-arginine biosynthetic process via ornithine"/>
    <property type="evidence" value="ECO:0007669"/>
    <property type="project" value="TreeGrafter"/>
</dbReference>
<organism evidence="6 7">
    <name type="scientific">Pandoraea aquatica</name>
    <dbReference type="NCBI Taxonomy" id="2508290"/>
    <lineage>
        <taxon>Bacteria</taxon>
        <taxon>Pseudomonadati</taxon>
        <taxon>Pseudomonadota</taxon>
        <taxon>Betaproteobacteria</taxon>
        <taxon>Burkholderiales</taxon>
        <taxon>Burkholderiaceae</taxon>
        <taxon>Pandoraea</taxon>
    </lineage>
</organism>
<evidence type="ECO:0000313" key="6">
    <source>
        <dbReference type="EMBL" id="VVD91982.1"/>
    </source>
</evidence>
<keyword evidence="7" id="KW-1185">Reference proteome</keyword>
<dbReference type="InterPro" id="IPR006130">
    <property type="entry name" value="Asp/Orn_carbamoylTrfase"/>
</dbReference>
<name>A0A5E4TXN9_9BURK</name>
<evidence type="ECO:0000259" key="5">
    <source>
        <dbReference type="Pfam" id="PF02729"/>
    </source>
</evidence>
<dbReference type="SUPFAM" id="SSF53671">
    <property type="entry name" value="Aspartate/ornithine carbamoyltransferase"/>
    <property type="match status" value="1"/>
</dbReference>
<dbReference type="Gene3D" id="3.40.50.1370">
    <property type="entry name" value="Aspartate/ornithine carbamoyltransferase"/>
    <property type="match status" value="2"/>
</dbReference>
<dbReference type="PANTHER" id="PTHR45753:SF3">
    <property type="entry name" value="ORNITHINE TRANSCARBAMYLASE, MITOCHONDRIAL"/>
    <property type="match status" value="1"/>
</dbReference>
<dbReference type="Pfam" id="PF00185">
    <property type="entry name" value="OTCace"/>
    <property type="match status" value="1"/>
</dbReference>
<feature type="domain" description="Aspartate/ornithine carbamoyltransferase carbamoyl-P binding" evidence="5">
    <location>
        <begin position="12"/>
        <end position="163"/>
    </location>
</feature>
<accession>A0A5E4TXN9</accession>
<dbReference type="AlphaFoldDB" id="A0A5E4TXN9"/>
<dbReference type="InterPro" id="IPR036901">
    <property type="entry name" value="Asp/Orn_carbamoylTrfase_sf"/>
</dbReference>
<dbReference type="PRINTS" id="PR00101">
    <property type="entry name" value="ATCASE"/>
</dbReference>
<dbReference type="GO" id="GO:0016597">
    <property type="term" value="F:amino acid binding"/>
    <property type="evidence" value="ECO:0007669"/>
    <property type="project" value="InterPro"/>
</dbReference>
<comment type="similarity">
    <text evidence="3">Belongs to the aspartate/ornithine carbamoyltransferase superfamily.</text>
</comment>
<evidence type="ECO:0000313" key="7">
    <source>
        <dbReference type="Proteomes" id="UP000366819"/>
    </source>
</evidence>
<dbReference type="PRINTS" id="PR00100">
    <property type="entry name" value="AOTCASE"/>
</dbReference>
<dbReference type="GO" id="GO:0019240">
    <property type="term" value="P:citrulline biosynthetic process"/>
    <property type="evidence" value="ECO:0007669"/>
    <property type="project" value="TreeGrafter"/>
</dbReference>
<comment type="function">
    <text evidence="1">Reversibly catalyzes the transfer of the carbamoyl group from carbamoyl phosphate (CP) to the N(epsilon) atom of ornithine (ORN) to produce L-citrulline.</text>
</comment>
<evidence type="ECO:0000256" key="1">
    <source>
        <dbReference type="ARBA" id="ARBA00003822"/>
    </source>
</evidence>
<evidence type="ECO:0000256" key="2">
    <source>
        <dbReference type="ARBA" id="ARBA00022679"/>
    </source>
</evidence>